<sequence>MWHRCQPLINARRVLLSFNTLTLTDSILQRAGISAMGPARRPTVLVTRQDVAKEALDLLTDKCDVEVWNEDKPISRTALLQKIAGKDALFCLVTEKVDSELLDAAGSSLKVIGTMSVGYDHIDISQCTKRRVAVGNTPHVLTDATAELGIALLLATARRLFEAHQAIGSGEWAKQAWSPTWMCGSEIRGSTVGIVGMGNIGFGILERLKAFKASKFLYFSRAHKPAAEALGAQFTRLDELLKLSDFVIACCALTPETKGLFNKEAFSMMKSTATFINISRGQVVDQDALYEALSSGKIRSAGLDVMTPEPLPVDHPLLKLPNCVILPHIGSAATETRTAMAVLTAQNILAALDGISMPAMVC</sequence>
<organism evidence="6">
    <name type="scientific">Amblyomma parvum</name>
    <name type="common">South American tick</name>
    <dbReference type="NCBI Taxonomy" id="251391"/>
    <lineage>
        <taxon>Eukaryota</taxon>
        <taxon>Metazoa</taxon>
        <taxon>Ecdysozoa</taxon>
        <taxon>Arthropoda</taxon>
        <taxon>Chelicerata</taxon>
        <taxon>Arachnida</taxon>
        <taxon>Acari</taxon>
        <taxon>Parasitiformes</taxon>
        <taxon>Ixodida</taxon>
        <taxon>Ixodoidea</taxon>
        <taxon>Ixodidae</taxon>
        <taxon>Amblyomminae</taxon>
        <taxon>Amblyomma</taxon>
    </lineage>
</organism>
<dbReference type="GO" id="GO:0030267">
    <property type="term" value="F:glyoxylate reductase (NADPH) activity"/>
    <property type="evidence" value="ECO:0007669"/>
    <property type="project" value="TreeGrafter"/>
</dbReference>
<dbReference type="InterPro" id="IPR006140">
    <property type="entry name" value="D-isomer_DH_NAD-bd"/>
</dbReference>
<feature type="chain" id="PRO_5001520264" evidence="3">
    <location>
        <begin position="25"/>
        <end position="362"/>
    </location>
</feature>
<evidence type="ECO:0000259" key="5">
    <source>
        <dbReference type="Pfam" id="PF02826"/>
    </source>
</evidence>
<dbReference type="SUPFAM" id="SSF51735">
    <property type="entry name" value="NAD(P)-binding Rossmann-fold domains"/>
    <property type="match status" value="1"/>
</dbReference>
<dbReference type="GO" id="GO:0005829">
    <property type="term" value="C:cytosol"/>
    <property type="evidence" value="ECO:0007669"/>
    <property type="project" value="TreeGrafter"/>
</dbReference>
<dbReference type="PANTHER" id="PTHR10996">
    <property type="entry name" value="2-HYDROXYACID DEHYDROGENASE-RELATED"/>
    <property type="match status" value="1"/>
</dbReference>
<dbReference type="InterPro" id="IPR006139">
    <property type="entry name" value="D-isomer_2_OHA_DH_cat_dom"/>
</dbReference>
<dbReference type="InterPro" id="IPR029752">
    <property type="entry name" value="D-isomer_DH_CS1"/>
</dbReference>
<dbReference type="InterPro" id="IPR050223">
    <property type="entry name" value="D-isomer_2-hydroxyacid_DH"/>
</dbReference>
<dbReference type="Pfam" id="PF00389">
    <property type="entry name" value="2-Hacid_dh"/>
    <property type="match status" value="1"/>
</dbReference>
<dbReference type="SUPFAM" id="SSF52283">
    <property type="entry name" value="Formate/glycerate dehydrogenase catalytic domain-like"/>
    <property type="match status" value="1"/>
</dbReference>
<dbReference type="PANTHER" id="PTHR10996:SF277">
    <property type="entry name" value="GLYOXYLATE REDUCTASE_HYDROXYPYRUVATE REDUCTASE"/>
    <property type="match status" value="1"/>
</dbReference>
<dbReference type="PROSITE" id="PS00065">
    <property type="entry name" value="D_2_HYDROXYACID_DH_1"/>
    <property type="match status" value="1"/>
</dbReference>
<comment type="similarity">
    <text evidence="2">Belongs to the D-isomer specific 2-hydroxyacid dehydrogenase family.</text>
</comment>
<dbReference type="InterPro" id="IPR036291">
    <property type="entry name" value="NAD(P)-bd_dom_sf"/>
</dbReference>
<keyword evidence="3" id="KW-0732">Signal</keyword>
<feature type="domain" description="D-isomer specific 2-hydroxyacid dehydrogenase catalytic" evidence="4">
    <location>
        <begin position="45"/>
        <end position="359"/>
    </location>
</feature>
<proteinExistence type="evidence at transcript level"/>
<feature type="domain" description="D-isomer specific 2-hydroxyacid dehydrogenase NAD-binding" evidence="5">
    <location>
        <begin position="150"/>
        <end position="330"/>
    </location>
</feature>
<dbReference type="Gene3D" id="3.40.50.720">
    <property type="entry name" value="NAD(P)-binding Rossmann-like Domain"/>
    <property type="match status" value="2"/>
</dbReference>
<dbReference type="FunFam" id="3.40.50.720:FF:001667">
    <property type="entry name" value="Glyoxylate/hydroxypyruvate reductase, putative"/>
    <property type="match status" value="1"/>
</dbReference>
<dbReference type="GO" id="GO:0051287">
    <property type="term" value="F:NAD binding"/>
    <property type="evidence" value="ECO:0007669"/>
    <property type="project" value="InterPro"/>
</dbReference>
<evidence type="ECO:0000256" key="3">
    <source>
        <dbReference type="SAM" id="SignalP"/>
    </source>
</evidence>
<dbReference type="GO" id="GO:0008465">
    <property type="term" value="F:hydroxypyruvate reductase (NADH) activity"/>
    <property type="evidence" value="ECO:0007669"/>
    <property type="project" value="TreeGrafter"/>
</dbReference>
<evidence type="ECO:0000259" key="4">
    <source>
        <dbReference type="Pfam" id="PF00389"/>
    </source>
</evidence>
<feature type="signal peptide" evidence="3">
    <location>
        <begin position="1"/>
        <end position="24"/>
    </location>
</feature>
<evidence type="ECO:0000313" key="6">
    <source>
        <dbReference type="EMBL" id="JAC24628.1"/>
    </source>
</evidence>
<dbReference type="CDD" id="cd05301">
    <property type="entry name" value="GDH"/>
    <property type="match status" value="1"/>
</dbReference>
<evidence type="ECO:0000256" key="1">
    <source>
        <dbReference type="ARBA" id="ARBA00023002"/>
    </source>
</evidence>
<dbReference type="EMBL" id="GBBL01002692">
    <property type="protein sequence ID" value="JAC24628.1"/>
    <property type="molecule type" value="mRNA"/>
</dbReference>
<accession>A0A023FV73</accession>
<evidence type="ECO:0000256" key="2">
    <source>
        <dbReference type="RuleBase" id="RU003719"/>
    </source>
</evidence>
<name>A0A023FV73_AMBPA</name>
<reference evidence="6" key="1">
    <citation type="submission" date="2014-03" db="EMBL/GenBank/DDBJ databases">
        <title>The sialotranscriptome of Amblyomma triste, Amblyomma parvum and Amblyomma cajennense ticks, uncovered by 454-based RNA-seq.</title>
        <authorList>
            <person name="Garcia G.R."/>
            <person name="Gardinassi L.G."/>
            <person name="Ribeiro J.M."/>
            <person name="Anatrielo E."/>
            <person name="Ferreira B.R."/>
            <person name="Moreira H.N."/>
            <person name="Mafra C."/>
            <person name="Olegario M.M."/>
            <person name="Szabo P.J."/>
            <person name="Miranda-Santos I.K."/>
            <person name="Maruyama S.R."/>
        </authorList>
    </citation>
    <scope>NUCLEOTIDE SEQUENCE</scope>
    <source>
        <strain evidence="6">Araguapaz</strain>
        <tissue evidence="6">Salivary glands</tissue>
    </source>
</reference>
<keyword evidence="6" id="KW-0670">Pyruvate</keyword>
<protein>
    <submittedName>
        <fullName evidence="6">Putative glyoxylate/hydroxypyruvate reduct</fullName>
    </submittedName>
</protein>
<dbReference type="Pfam" id="PF02826">
    <property type="entry name" value="2-Hacid_dh_C"/>
    <property type="match status" value="1"/>
</dbReference>
<dbReference type="AlphaFoldDB" id="A0A023FV73"/>
<keyword evidence="1 2" id="KW-0560">Oxidoreductase</keyword>